<name>A0A833YE49_JUGRE</name>
<sequence length="102" mass="11323">MDDLLFTSNDSTAISKIVQQLGHRFSLKDLGPLNYFLCVEVISIKHGLFLSQQKYIRDLLTCTKMDGAKAIMSPLATKDLLQLHDGSSPADLIKYLRVIGAL</sequence>
<dbReference type="EMBL" id="LIHL02000001">
    <property type="protein sequence ID" value="KAF5480979.1"/>
    <property type="molecule type" value="Genomic_DNA"/>
</dbReference>
<dbReference type="Gramene" id="Jr01_18130_p1">
    <property type="protein sequence ID" value="cds.Jr01_18130_p1"/>
    <property type="gene ID" value="Jr01_18130"/>
</dbReference>
<comment type="caution">
    <text evidence="2">The sequence shown here is derived from an EMBL/GenBank/DDBJ whole genome shotgun (WGS) entry which is preliminary data.</text>
</comment>
<dbReference type="InterPro" id="IPR013103">
    <property type="entry name" value="RVT_2"/>
</dbReference>
<evidence type="ECO:0000259" key="1">
    <source>
        <dbReference type="Pfam" id="PF07727"/>
    </source>
</evidence>
<reference evidence="2" key="2">
    <citation type="submission" date="2020-03" db="EMBL/GenBank/DDBJ databases">
        <title>Walnut 2.0.</title>
        <authorList>
            <person name="Marrano A."/>
            <person name="Britton M."/>
            <person name="Zimin A.V."/>
            <person name="Zaini P.A."/>
            <person name="Workman R."/>
            <person name="Puiu D."/>
            <person name="Bianco L."/>
            <person name="Allen B.J."/>
            <person name="Troggio M."/>
            <person name="Leslie C.A."/>
            <person name="Timp W."/>
            <person name="Dendekar A."/>
            <person name="Salzberg S.L."/>
            <person name="Neale D.B."/>
        </authorList>
    </citation>
    <scope>NUCLEOTIDE SEQUENCE</scope>
    <source>
        <tissue evidence="2">Leaves</tissue>
    </source>
</reference>
<gene>
    <name evidence="2" type="ORF">F2P56_001680</name>
</gene>
<dbReference type="AlphaFoldDB" id="A0A833YE49"/>
<dbReference type="Proteomes" id="UP000619265">
    <property type="component" value="Unassembled WGS sequence"/>
</dbReference>
<evidence type="ECO:0000313" key="2">
    <source>
        <dbReference type="EMBL" id="KAF5480979.1"/>
    </source>
</evidence>
<feature type="domain" description="Reverse transcriptase Ty1/copia-type" evidence="1">
    <location>
        <begin position="1"/>
        <end position="75"/>
    </location>
</feature>
<protein>
    <recommendedName>
        <fullName evidence="1">Reverse transcriptase Ty1/copia-type domain-containing protein</fullName>
    </recommendedName>
</protein>
<reference evidence="2" key="1">
    <citation type="submission" date="2015-10" db="EMBL/GenBank/DDBJ databases">
        <authorList>
            <person name="Martinez-Garcia P.J."/>
            <person name="Crepeau M.W."/>
            <person name="Puiu D."/>
            <person name="Gonzalez-Ibeas D."/>
            <person name="Whalen J."/>
            <person name="Stevens K."/>
            <person name="Paul R."/>
            <person name="Butterfield T."/>
            <person name="Britton M."/>
            <person name="Reagan R."/>
            <person name="Chakraborty S."/>
            <person name="Walawage S.L."/>
            <person name="Vasquez-Gross H.A."/>
            <person name="Cardeno C."/>
            <person name="Famula R."/>
            <person name="Pratt K."/>
            <person name="Kuruganti S."/>
            <person name="Aradhya M.K."/>
            <person name="Leslie C.A."/>
            <person name="Dandekar A.M."/>
            <person name="Salzberg S.L."/>
            <person name="Wegrzyn J.L."/>
            <person name="Langley C.H."/>
            <person name="Neale D.B."/>
        </authorList>
    </citation>
    <scope>NUCLEOTIDE SEQUENCE</scope>
    <source>
        <tissue evidence="2">Leaves</tissue>
    </source>
</reference>
<dbReference type="Pfam" id="PF07727">
    <property type="entry name" value="RVT_2"/>
    <property type="match status" value="1"/>
</dbReference>
<accession>A0A833YE49</accession>
<evidence type="ECO:0000313" key="3">
    <source>
        <dbReference type="Proteomes" id="UP000619265"/>
    </source>
</evidence>
<organism evidence="2 3">
    <name type="scientific">Juglans regia</name>
    <name type="common">English walnut</name>
    <dbReference type="NCBI Taxonomy" id="51240"/>
    <lineage>
        <taxon>Eukaryota</taxon>
        <taxon>Viridiplantae</taxon>
        <taxon>Streptophyta</taxon>
        <taxon>Embryophyta</taxon>
        <taxon>Tracheophyta</taxon>
        <taxon>Spermatophyta</taxon>
        <taxon>Magnoliopsida</taxon>
        <taxon>eudicotyledons</taxon>
        <taxon>Gunneridae</taxon>
        <taxon>Pentapetalae</taxon>
        <taxon>rosids</taxon>
        <taxon>fabids</taxon>
        <taxon>Fagales</taxon>
        <taxon>Juglandaceae</taxon>
        <taxon>Juglans</taxon>
    </lineage>
</organism>
<proteinExistence type="predicted"/>